<feature type="repeat" description="TPR" evidence="1">
    <location>
        <begin position="152"/>
        <end position="185"/>
    </location>
</feature>
<name>A0ABW3UET2_9BACL</name>
<proteinExistence type="predicted"/>
<dbReference type="Proteomes" id="UP001597180">
    <property type="component" value="Unassembled WGS sequence"/>
</dbReference>
<dbReference type="InterPro" id="IPR011990">
    <property type="entry name" value="TPR-like_helical_dom_sf"/>
</dbReference>
<evidence type="ECO:0000256" key="1">
    <source>
        <dbReference type="PROSITE-ProRule" id="PRU00339"/>
    </source>
</evidence>
<accession>A0ABW3UET2</accession>
<dbReference type="SMART" id="SM00028">
    <property type="entry name" value="TPR"/>
    <property type="match status" value="2"/>
</dbReference>
<gene>
    <name evidence="2" type="ORF">ACFQ4B_01110</name>
</gene>
<protein>
    <submittedName>
        <fullName evidence="2">Tetratricopeptide repeat protein</fullName>
    </submittedName>
</protein>
<keyword evidence="3" id="KW-1185">Reference proteome</keyword>
<dbReference type="RefSeq" id="WP_079910651.1">
    <property type="nucleotide sequence ID" value="NZ_BAABJG010000011.1"/>
</dbReference>
<dbReference type="Gene3D" id="1.25.40.10">
    <property type="entry name" value="Tetratricopeptide repeat domain"/>
    <property type="match status" value="1"/>
</dbReference>
<dbReference type="SUPFAM" id="SSF48452">
    <property type="entry name" value="TPR-like"/>
    <property type="match status" value="1"/>
</dbReference>
<comment type="caution">
    <text evidence="2">The sequence shown here is derived from an EMBL/GenBank/DDBJ whole genome shotgun (WGS) entry which is preliminary data.</text>
</comment>
<evidence type="ECO:0000313" key="2">
    <source>
        <dbReference type="EMBL" id="MFD1218702.1"/>
    </source>
</evidence>
<keyword evidence="1" id="KW-0802">TPR repeat</keyword>
<evidence type="ECO:0000313" key="3">
    <source>
        <dbReference type="Proteomes" id="UP001597180"/>
    </source>
</evidence>
<sequence>MFKHLFASMNEMLDEISAQFATATGSRKKELQEKLRVLKAMSDTFIEEWLLFEEKMASFHQQHHQESIPSNVLDPELGGKRSDEFLRGQGFYKLLMFDEAIREFSGIIRKYPDFTLARIYLGMSYLRKGDTAESYNHFLFTSQLTDNNQIRAISYNAMGCIQAQNRNMDKAFEYFNLAFQTDPSSVQPLVDMGLCNERKGQLQFVQHPKR</sequence>
<dbReference type="PROSITE" id="PS50005">
    <property type="entry name" value="TPR"/>
    <property type="match status" value="1"/>
</dbReference>
<dbReference type="EMBL" id="JBHTLU010000005">
    <property type="protein sequence ID" value="MFD1218702.1"/>
    <property type="molecule type" value="Genomic_DNA"/>
</dbReference>
<organism evidence="2 3">
    <name type="scientific">Paenibacillus vulneris</name>
    <dbReference type="NCBI Taxonomy" id="1133364"/>
    <lineage>
        <taxon>Bacteria</taxon>
        <taxon>Bacillati</taxon>
        <taxon>Bacillota</taxon>
        <taxon>Bacilli</taxon>
        <taxon>Bacillales</taxon>
        <taxon>Paenibacillaceae</taxon>
        <taxon>Paenibacillus</taxon>
    </lineage>
</organism>
<reference evidence="3" key="1">
    <citation type="journal article" date="2019" name="Int. J. Syst. Evol. Microbiol.">
        <title>The Global Catalogue of Microorganisms (GCM) 10K type strain sequencing project: providing services to taxonomists for standard genome sequencing and annotation.</title>
        <authorList>
            <consortium name="The Broad Institute Genomics Platform"/>
            <consortium name="The Broad Institute Genome Sequencing Center for Infectious Disease"/>
            <person name="Wu L."/>
            <person name="Ma J."/>
        </authorList>
    </citation>
    <scope>NUCLEOTIDE SEQUENCE [LARGE SCALE GENOMIC DNA]</scope>
    <source>
        <strain evidence="3">CCUG 53270</strain>
    </source>
</reference>
<dbReference type="InterPro" id="IPR019734">
    <property type="entry name" value="TPR_rpt"/>
</dbReference>